<keyword evidence="3" id="KW-0732">Signal</keyword>
<feature type="chain" id="PRO_5035927838" description="Coiled-coil domain-containing protein 157" evidence="3">
    <location>
        <begin position="23"/>
        <end position="223"/>
    </location>
</feature>
<feature type="compositionally biased region" description="Basic and acidic residues" evidence="2">
    <location>
        <begin position="166"/>
        <end position="179"/>
    </location>
</feature>
<dbReference type="AlphaFoldDB" id="A0A8P4G815"/>
<evidence type="ECO:0000256" key="3">
    <source>
        <dbReference type="SAM" id="SignalP"/>
    </source>
</evidence>
<feature type="signal peptide" evidence="3">
    <location>
        <begin position="1"/>
        <end position="22"/>
    </location>
</feature>
<dbReference type="PANTHER" id="PTHR43696">
    <property type="entry name" value="COILED-COIL DOMAIN-CONTAINING PROTEIN 157"/>
    <property type="match status" value="1"/>
</dbReference>
<evidence type="ECO:0000313" key="5">
    <source>
        <dbReference type="Proteomes" id="UP000694389"/>
    </source>
</evidence>
<feature type="coiled-coil region" evidence="1">
    <location>
        <begin position="17"/>
        <end position="109"/>
    </location>
</feature>
<evidence type="ECO:0008006" key="6">
    <source>
        <dbReference type="Google" id="ProtNLM"/>
    </source>
</evidence>
<dbReference type="Proteomes" id="UP000694389">
    <property type="component" value="Unassembled WGS sequence"/>
</dbReference>
<dbReference type="Ensembl" id="ENSDLAT00005075273.1">
    <property type="protein sequence ID" value="ENSDLAP00005075675.1"/>
    <property type="gene ID" value="ENSDLAG00005001266.2"/>
</dbReference>
<dbReference type="Gene3D" id="1.20.5.340">
    <property type="match status" value="1"/>
</dbReference>
<dbReference type="GeneTree" id="ENSGT00390000013684"/>
<keyword evidence="5" id="KW-1185">Reference proteome</keyword>
<evidence type="ECO:0000313" key="4">
    <source>
        <dbReference type="Ensembl" id="ENSDLAP00005075675.1"/>
    </source>
</evidence>
<accession>A0A8P4G815</accession>
<reference evidence="4" key="1">
    <citation type="submission" date="2025-08" db="UniProtKB">
        <authorList>
            <consortium name="Ensembl"/>
        </authorList>
    </citation>
    <scope>IDENTIFICATION</scope>
</reference>
<protein>
    <recommendedName>
        <fullName evidence="6">Coiled-coil domain-containing protein 157</fullName>
    </recommendedName>
</protein>
<keyword evidence="1" id="KW-0175">Coiled coil</keyword>
<feature type="region of interest" description="Disordered" evidence="2">
    <location>
        <begin position="166"/>
        <end position="190"/>
    </location>
</feature>
<evidence type="ECO:0000256" key="2">
    <source>
        <dbReference type="SAM" id="MobiDB-lite"/>
    </source>
</evidence>
<evidence type="ECO:0000256" key="1">
    <source>
        <dbReference type="SAM" id="Coils"/>
    </source>
</evidence>
<reference evidence="4" key="2">
    <citation type="submission" date="2025-09" db="UniProtKB">
        <authorList>
            <consortium name="Ensembl"/>
        </authorList>
    </citation>
    <scope>IDENTIFICATION</scope>
</reference>
<proteinExistence type="predicted"/>
<name>A0A8P4G815_DICLA</name>
<sequence>MTPPPTTDSFLLLLSCIQSMQAKQTSLLKRVDALDEECEELQRQLGEREERQIDLHNQLQQVSEEKEKVQARLAQQQLQKEKQTLETHVGELKNSVAELKEYVQTLMERERVLVAFPELSPLQAQPQSTGNVLLDMERQLQANNIRMKVLEQENITLHTSLVKLRERTQNDAGRTEQQEGSKTGGKWSGVSWVGGSRVHRRRLPLVHATSPSNPPPQLGLRRC</sequence>
<dbReference type="InterPro" id="IPR029681">
    <property type="entry name" value="CCDC157"/>
</dbReference>
<dbReference type="PANTHER" id="PTHR43696:SF9">
    <property type="entry name" value="COILED-COIL DOMAIN-CONTAINING PROTEIN 157"/>
    <property type="match status" value="1"/>
</dbReference>
<organism evidence="4 5">
    <name type="scientific">Dicentrarchus labrax</name>
    <name type="common">European seabass</name>
    <name type="synonym">Morone labrax</name>
    <dbReference type="NCBI Taxonomy" id="13489"/>
    <lineage>
        <taxon>Eukaryota</taxon>
        <taxon>Metazoa</taxon>
        <taxon>Chordata</taxon>
        <taxon>Craniata</taxon>
        <taxon>Vertebrata</taxon>
        <taxon>Euteleostomi</taxon>
        <taxon>Actinopterygii</taxon>
        <taxon>Neopterygii</taxon>
        <taxon>Teleostei</taxon>
        <taxon>Neoteleostei</taxon>
        <taxon>Acanthomorphata</taxon>
        <taxon>Eupercaria</taxon>
        <taxon>Moronidae</taxon>
        <taxon>Dicentrarchus</taxon>
    </lineage>
</organism>